<organism evidence="2 3">
    <name type="scientific">Escherichia phage OLB145</name>
    <dbReference type="NCBI Taxonomy" id="2448910"/>
    <lineage>
        <taxon>Viruses</taxon>
        <taxon>Duplodnaviria</taxon>
        <taxon>Heunggongvirae</taxon>
        <taxon>Uroviricota</taxon>
        <taxon>Caudoviricetes</taxon>
        <taxon>Schitoviridae</taxon>
        <taxon>Enquatrovirinae</taxon>
        <taxon>Enquatrovirus</taxon>
        <taxon>Enquatrovirus N4</taxon>
    </lineage>
</organism>
<dbReference type="Proteomes" id="UP000281968">
    <property type="component" value="Segment"/>
</dbReference>
<protein>
    <submittedName>
        <fullName evidence="2">Uncharacterized protein</fullName>
    </submittedName>
</protein>
<name>A0A3G3MCD9_9CAUD</name>
<feature type="region of interest" description="Disordered" evidence="1">
    <location>
        <begin position="55"/>
        <end position="151"/>
    </location>
</feature>
<evidence type="ECO:0000313" key="3">
    <source>
        <dbReference type="Proteomes" id="UP000281968"/>
    </source>
</evidence>
<feature type="compositionally biased region" description="Acidic residues" evidence="1">
    <location>
        <begin position="106"/>
        <end position="135"/>
    </location>
</feature>
<evidence type="ECO:0000313" key="2">
    <source>
        <dbReference type="EMBL" id="AYR04231.1"/>
    </source>
</evidence>
<reference evidence="2 3" key="1">
    <citation type="submission" date="2018-09" db="EMBL/GenBank/DDBJ databases">
        <authorList>
            <person name="Bringhurst R.M."/>
        </authorList>
    </citation>
    <scope>NUCLEOTIDE SEQUENCE [LARGE SCALE GENOMIC DNA]</scope>
</reference>
<evidence type="ECO:0000256" key="1">
    <source>
        <dbReference type="SAM" id="MobiDB-lite"/>
    </source>
</evidence>
<dbReference type="EMBL" id="MH992123">
    <property type="protein sequence ID" value="AYR04231.1"/>
    <property type="molecule type" value="Genomic_DNA"/>
</dbReference>
<proteinExistence type="predicted"/>
<sequence>MQVILTQPEIEAALTGYVNDLMSVREGMEIKVTFKATRGDDGATAIVDIVPAGSQSVEVVEEPKKESKERKHRPVTQTNTAAVSALASATGKKKEEVVEVETTTETVDETVDETVEVAEEAAAQEEEKEVQEEEAKEPVQAKPSLFAGLKR</sequence>
<accession>A0A3G3MCD9</accession>